<reference evidence="1 2" key="1">
    <citation type="submission" date="2014-11" db="EMBL/GenBank/DDBJ databases">
        <title>A Rickettsiales Symbiont of Amoebae With Ancient Features.</title>
        <authorList>
            <person name="Schulz F."/>
            <person name="Martijn J."/>
            <person name="Wascher F."/>
            <person name="Kostanjsek R."/>
            <person name="Ettema T.J."/>
            <person name="Horn M."/>
        </authorList>
    </citation>
    <scope>NUCLEOTIDE SEQUENCE [LARGE SCALE GENOMIC DNA]</scope>
    <source>
        <strain evidence="1 2">UWC36</strain>
    </source>
</reference>
<evidence type="ECO:0000313" key="2">
    <source>
        <dbReference type="Proteomes" id="UP000031258"/>
    </source>
</evidence>
<evidence type="ECO:0000313" key="1">
    <source>
        <dbReference type="EMBL" id="KIE04650.1"/>
    </source>
</evidence>
<protein>
    <submittedName>
        <fullName evidence="1">Uncharacterized protein</fullName>
    </submittedName>
</protein>
<dbReference type="Proteomes" id="UP000031258">
    <property type="component" value="Unassembled WGS sequence"/>
</dbReference>
<name>A0A0C1QXB5_9RICK</name>
<dbReference type="EMBL" id="JSWE01000171">
    <property type="protein sequence ID" value="KIE04650.1"/>
    <property type="molecule type" value="Genomic_DNA"/>
</dbReference>
<dbReference type="RefSeq" id="WP_275574620.1">
    <property type="nucleotide sequence ID" value="NZ_JSWE01000171.1"/>
</dbReference>
<dbReference type="AlphaFoldDB" id="A0A0C1QXB5"/>
<comment type="caution">
    <text evidence="1">The sequence shown here is derived from an EMBL/GenBank/DDBJ whole genome shotgun (WGS) entry which is preliminary data.</text>
</comment>
<sequence length="43" mass="5014">MKNTSQSQEHNNSKQLEILENYQIDLLEKLKANPTNSILEKNN</sequence>
<organism evidence="1 2">
    <name type="scientific">Candidatus Jidaibacter acanthamoebae</name>
    <dbReference type="NCBI Taxonomy" id="86105"/>
    <lineage>
        <taxon>Bacteria</taxon>
        <taxon>Pseudomonadati</taxon>
        <taxon>Pseudomonadota</taxon>
        <taxon>Alphaproteobacteria</taxon>
        <taxon>Rickettsiales</taxon>
        <taxon>Candidatus Midichloriaceae</taxon>
        <taxon>Candidatus Jidaibacter</taxon>
    </lineage>
</organism>
<accession>A0A0C1QXB5</accession>
<gene>
    <name evidence="1" type="ORF">NF27_GZ00100</name>
</gene>
<proteinExistence type="predicted"/>
<keyword evidence="2" id="KW-1185">Reference proteome</keyword>